<dbReference type="VEuPathDB" id="VectorBase:CSON011056"/>
<reference evidence="1" key="1">
    <citation type="submission" date="2018-04" db="EMBL/GenBank/DDBJ databases">
        <authorList>
            <person name="Go L.Y."/>
            <person name="Mitchell J.A."/>
        </authorList>
    </citation>
    <scope>NUCLEOTIDE SEQUENCE</scope>
    <source>
        <tissue evidence="1">Whole organism</tissue>
    </source>
</reference>
<evidence type="ECO:0000313" key="2">
    <source>
        <dbReference type="EMBL" id="SSX24623.1"/>
    </source>
</evidence>
<dbReference type="EMBL" id="UFQT01000469">
    <property type="protein sequence ID" value="SSX24623.1"/>
    <property type="molecule type" value="Genomic_DNA"/>
</dbReference>
<dbReference type="GO" id="GO:0051959">
    <property type="term" value="F:dynein light intermediate chain binding"/>
    <property type="evidence" value="ECO:0007669"/>
    <property type="project" value="InterPro"/>
</dbReference>
<dbReference type="PANTHER" id="PTHR22878">
    <property type="entry name" value="DYNEIN HEAVY CHAIN 6, AXONEMAL-LIKE-RELATED"/>
    <property type="match status" value="1"/>
</dbReference>
<dbReference type="InterPro" id="IPR026983">
    <property type="entry name" value="DHC"/>
</dbReference>
<dbReference type="EMBL" id="UFQS01000469">
    <property type="protein sequence ID" value="SSX04258.1"/>
    <property type="molecule type" value="Genomic_DNA"/>
</dbReference>
<dbReference type="GO" id="GO:0045505">
    <property type="term" value="F:dynein intermediate chain binding"/>
    <property type="evidence" value="ECO:0007669"/>
    <property type="project" value="InterPro"/>
</dbReference>
<dbReference type="GO" id="GO:0030286">
    <property type="term" value="C:dynein complex"/>
    <property type="evidence" value="ECO:0007669"/>
    <property type="project" value="InterPro"/>
</dbReference>
<reference evidence="2" key="2">
    <citation type="submission" date="2018-07" db="EMBL/GenBank/DDBJ databases">
        <authorList>
            <person name="Quirk P.G."/>
            <person name="Krulwich T.A."/>
        </authorList>
    </citation>
    <scope>NUCLEOTIDE SEQUENCE</scope>
</reference>
<proteinExistence type="predicted"/>
<name>A0A336M6Z9_CULSO</name>
<sequence>MVFGETILCIFILYNILNTILIPKIAELISTLQRTVQDLISEIRIYLSKWQKYKSLWLYNKVTICEKFITQKSVPLAETDEKFIFYTQIVNDLEQQKPYYDIKSIRINLQPLIKSITNHAVEWRNTLGNILAEKTRTKMMEIKDYMKSL</sequence>
<dbReference type="AlphaFoldDB" id="A0A336M6Z9"/>
<organism evidence="2">
    <name type="scientific">Culicoides sonorensis</name>
    <name type="common">Biting midge</name>
    <dbReference type="NCBI Taxonomy" id="179676"/>
    <lineage>
        <taxon>Eukaryota</taxon>
        <taxon>Metazoa</taxon>
        <taxon>Ecdysozoa</taxon>
        <taxon>Arthropoda</taxon>
        <taxon>Hexapoda</taxon>
        <taxon>Insecta</taxon>
        <taxon>Pterygota</taxon>
        <taxon>Neoptera</taxon>
        <taxon>Endopterygota</taxon>
        <taxon>Diptera</taxon>
        <taxon>Nematocera</taxon>
        <taxon>Chironomoidea</taxon>
        <taxon>Ceratopogonidae</taxon>
        <taxon>Ceratopogoninae</taxon>
        <taxon>Culicoides</taxon>
        <taxon>Monoculicoides</taxon>
    </lineage>
</organism>
<protein>
    <submittedName>
        <fullName evidence="2">CSON011056 protein</fullName>
    </submittedName>
</protein>
<dbReference type="GO" id="GO:0007018">
    <property type="term" value="P:microtubule-based movement"/>
    <property type="evidence" value="ECO:0007669"/>
    <property type="project" value="InterPro"/>
</dbReference>
<dbReference type="PANTHER" id="PTHR22878:SF63">
    <property type="entry name" value="DYNEIN AXONEMAL HEAVY CHAIN 10"/>
    <property type="match status" value="1"/>
</dbReference>
<gene>
    <name evidence="2" type="primary">CSON011056</name>
</gene>
<evidence type="ECO:0000313" key="1">
    <source>
        <dbReference type="EMBL" id="SSX04258.1"/>
    </source>
</evidence>
<accession>A0A336M6Z9</accession>